<proteinExistence type="predicted"/>
<name>A0ACC2IJU7_9PEZI</name>
<protein>
    <submittedName>
        <fullName evidence="1">Uncharacterized protein</fullName>
    </submittedName>
</protein>
<reference evidence="1" key="1">
    <citation type="submission" date="2022-11" db="EMBL/GenBank/DDBJ databases">
        <title>Genome Sequence of Nemania bipapillata.</title>
        <authorList>
            <person name="Buettner E."/>
        </authorList>
    </citation>
    <scope>NUCLEOTIDE SEQUENCE</scope>
    <source>
        <strain evidence="1">CP14</strain>
    </source>
</reference>
<comment type="caution">
    <text evidence="1">The sequence shown here is derived from an EMBL/GenBank/DDBJ whole genome shotgun (WGS) entry which is preliminary data.</text>
</comment>
<dbReference type="EMBL" id="JAPESX010001299">
    <property type="protein sequence ID" value="KAJ8115447.1"/>
    <property type="molecule type" value="Genomic_DNA"/>
</dbReference>
<evidence type="ECO:0000313" key="1">
    <source>
        <dbReference type="EMBL" id="KAJ8115447.1"/>
    </source>
</evidence>
<evidence type="ECO:0000313" key="2">
    <source>
        <dbReference type="Proteomes" id="UP001153334"/>
    </source>
</evidence>
<keyword evidence="2" id="KW-1185">Reference proteome</keyword>
<gene>
    <name evidence="1" type="ORF">ONZ43_g4663</name>
</gene>
<dbReference type="Proteomes" id="UP001153334">
    <property type="component" value="Unassembled WGS sequence"/>
</dbReference>
<accession>A0ACC2IJU7</accession>
<sequence length="273" mass="29981">MGILQGVKLYPKAIAWSMAISSAVVMEGFDNALIGSFYAFPAFQKKYGQRLADGTYGLTAPWQAGLSGAMNAGQVLGLLLHGFISERLGYKKTMLLALSVNVALVPLLFFAQNKQMLLAGELLLGLPLGIFQTLTIAYASEVCPVVLRSLLTIYVNLSWVIGQLLALSILKGLVSNTTEWSYKIPFAIEWVWPAVILSVVAFAPESPWWHVRQNNLEQALASLHRLLGKGAENEFDANHTISMMVHTNETEKKMLAGTSYLDCFRAKPFAELV</sequence>
<organism evidence="1 2">
    <name type="scientific">Nemania bipapillata</name>
    <dbReference type="NCBI Taxonomy" id="110536"/>
    <lineage>
        <taxon>Eukaryota</taxon>
        <taxon>Fungi</taxon>
        <taxon>Dikarya</taxon>
        <taxon>Ascomycota</taxon>
        <taxon>Pezizomycotina</taxon>
        <taxon>Sordariomycetes</taxon>
        <taxon>Xylariomycetidae</taxon>
        <taxon>Xylariales</taxon>
        <taxon>Xylariaceae</taxon>
        <taxon>Nemania</taxon>
    </lineage>
</organism>